<dbReference type="PANTHER" id="PTHR43133">
    <property type="entry name" value="RNA POLYMERASE ECF-TYPE SIGMA FACTO"/>
    <property type="match status" value="1"/>
</dbReference>
<dbReference type="Pfam" id="PF04542">
    <property type="entry name" value="Sigma70_r2"/>
    <property type="match status" value="1"/>
</dbReference>
<name>A0A941IWY9_9BACT</name>
<dbReference type="RefSeq" id="WP_212191119.1">
    <property type="nucleotide sequence ID" value="NZ_JAGTAR010000016.1"/>
</dbReference>
<evidence type="ECO:0000256" key="3">
    <source>
        <dbReference type="ARBA" id="ARBA00023082"/>
    </source>
</evidence>
<dbReference type="NCBIfam" id="TIGR02985">
    <property type="entry name" value="Sig70_bacteroi1"/>
    <property type="match status" value="1"/>
</dbReference>
<accession>A0A941IWY9</accession>
<keyword evidence="4" id="KW-0804">Transcription</keyword>
<evidence type="ECO:0000259" key="6">
    <source>
        <dbReference type="Pfam" id="PF08281"/>
    </source>
</evidence>
<keyword evidence="2" id="KW-0805">Transcription regulation</keyword>
<feature type="domain" description="RNA polymerase sigma-70 region 2" evidence="5">
    <location>
        <begin position="17"/>
        <end position="81"/>
    </location>
</feature>
<dbReference type="InterPro" id="IPR039425">
    <property type="entry name" value="RNA_pol_sigma-70-like"/>
</dbReference>
<organism evidence="7 8">
    <name type="scientific">Carboxylicivirga sediminis</name>
    <dbReference type="NCBI Taxonomy" id="2006564"/>
    <lineage>
        <taxon>Bacteria</taxon>
        <taxon>Pseudomonadati</taxon>
        <taxon>Bacteroidota</taxon>
        <taxon>Bacteroidia</taxon>
        <taxon>Marinilabiliales</taxon>
        <taxon>Marinilabiliaceae</taxon>
        <taxon>Carboxylicivirga</taxon>
    </lineage>
</organism>
<evidence type="ECO:0000256" key="4">
    <source>
        <dbReference type="ARBA" id="ARBA00023163"/>
    </source>
</evidence>
<evidence type="ECO:0000313" key="8">
    <source>
        <dbReference type="Proteomes" id="UP000679220"/>
    </source>
</evidence>
<gene>
    <name evidence="7" type="ORF">KDU71_11685</name>
</gene>
<keyword evidence="3" id="KW-0731">Sigma factor</keyword>
<dbReference type="GO" id="GO:0003677">
    <property type="term" value="F:DNA binding"/>
    <property type="evidence" value="ECO:0007669"/>
    <property type="project" value="InterPro"/>
</dbReference>
<comment type="caution">
    <text evidence="7">The sequence shown here is derived from an EMBL/GenBank/DDBJ whole genome shotgun (WGS) entry which is preliminary data.</text>
</comment>
<reference evidence="7" key="2">
    <citation type="submission" date="2021-04" db="EMBL/GenBank/DDBJ databases">
        <authorList>
            <person name="Zhang T."/>
            <person name="Zhang Y."/>
            <person name="Lu D."/>
            <person name="Zuo D."/>
            <person name="Du Z."/>
        </authorList>
    </citation>
    <scope>NUCLEOTIDE SEQUENCE</scope>
    <source>
        <strain evidence="7">JR1</strain>
    </source>
</reference>
<dbReference type="InterPro" id="IPR036388">
    <property type="entry name" value="WH-like_DNA-bd_sf"/>
</dbReference>
<dbReference type="InterPro" id="IPR007627">
    <property type="entry name" value="RNA_pol_sigma70_r2"/>
</dbReference>
<dbReference type="GO" id="GO:0006352">
    <property type="term" value="P:DNA-templated transcription initiation"/>
    <property type="evidence" value="ECO:0007669"/>
    <property type="project" value="InterPro"/>
</dbReference>
<dbReference type="InterPro" id="IPR014284">
    <property type="entry name" value="RNA_pol_sigma-70_dom"/>
</dbReference>
<protein>
    <submittedName>
        <fullName evidence="7">RNA polymerase sigma-70 factor</fullName>
    </submittedName>
</protein>
<dbReference type="AlphaFoldDB" id="A0A941IWY9"/>
<dbReference type="SUPFAM" id="SSF88946">
    <property type="entry name" value="Sigma2 domain of RNA polymerase sigma factors"/>
    <property type="match status" value="1"/>
</dbReference>
<feature type="domain" description="RNA polymerase sigma factor 70 region 4 type 2" evidence="6">
    <location>
        <begin position="116"/>
        <end position="163"/>
    </location>
</feature>
<dbReference type="Proteomes" id="UP000679220">
    <property type="component" value="Unassembled WGS sequence"/>
</dbReference>
<reference evidence="7" key="1">
    <citation type="journal article" date="2018" name="Int. J. Syst. Evol. Microbiol.">
        <title>Carboxylicivirga sediminis sp. nov., isolated from coastal sediment.</title>
        <authorList>
            <person name="Wang F.Q."/>
            <person name="Ren L.H."/>
            <person name="Zou R.J."/>
            <person name="Sun Y.Z."/>
            <person name="Liu X.J."/>
            <person name="Jiang F."/>
            <person name="Liu L.J."/>
        </authorList>
    </citation>
    <scope>NUCLEOTIDE SEQUENCE</scope>
    <source>
        <strain evidence="7">JR1</strain>
    </source>
</reference>
<dbReference type="GO" id="GO:0016987">
    <property type="term" value="F:sigma factor activity"/>
    <property type="evidence" value="ECO:0007669"/>
    <property type="project" value="UniProtKB-KW"/>
</dbReference>
<evidence type="ECO:0000313" key="7">
    <source>
        <dbReference type="EMBL" id="MBR8536221.1"/>
    </source>
</evidence>
<dbReference type="EMBL" id="JAGTAR010000016">
    <property type="protein sequence ID" value="MBR8536221.1"/>
    <property type="molecule type" value="Genomic_DNA"/>
</dbReference>
<dbReference type="SUPFAM" id="SSF88659">
    <property type="entry name" value="Sigma3 and sigma4 domains of RNA polymerase sigma factors"/>
    <property type="match status" value="1"/>
</dbReference>
<proteinExistence type="inferred from homology"/>
<dbReference type="PANTHER" id="PTHR43133:SF46">
    <property type="entry name" value="RNA POLYMERASE SIGMA-70 FACTOR ECF SUBFAMILY"/>
    <property type="match status" value="1"/>
</dbReference>
<dbReference type="InterPro" id="IPR014327">
    <property type="entry name" value="RNA_pol_sigma70_bacteroid"/>
</dbReference>
<dbReference type="Gene3D" id="1.10.1740.10">
    <property type="match status" value="1"/>
</dbReference>
<evidence type="ECO:0000259" key="5">
    <source>
        <dbReference type="Pfam" id="PF04542"/>
    </source>
</evidence>
<comment type="similarity">
    <text evidence="1">Belongs to the sigma-70 factor family. ECF subfamily.</text>
</comment>
<dbReference type="InterPro" id="IPR013325">
    <property type="entry name" value="RNA_pol_sigma_r2"/>
</dbReference>
<evidence type="ECO:0000256" key="2">
    <source>
        <dbReference type="ARBA" id="ARBA00023015"/>
    </source>
</evidence>
<evidence type="ECO:0000256" key="1">
    <source>
        <dbReference type="ARBA" id="ARBA00010641"/>
    </source>
</evidence>
<dbReference type="InterPro" id="IPR013324">
    <property type="entry name" value="RNA_pol_sigma_r3/r4-like"/>
</dbReference>
<dbReference type="Pfam" id="PF08281">
    <property type="entry name" value="Sigma70_r4_2"/>
    <property type="match status" value="1"/>
</dbReference>
<dbReference type="InterPro" id="IPR013249">
    <property type="entry name" value="RNA_pol_sigma70_r4_t2"/>
</dbReference>
<sequence>MQETKQIQTKKEFEQFFNTHHADLVRYAYKFVQRTDVASDIVQEAFVKLWEGRRHILANISLKAYLYKVVYNLSLNHIEQLKLRARHHDSIYTDLMEMEMDYYKDEKSLLQEERLESIRSMLNELPKGCYEVIDLSRFQGLKNKEIAQKLDVPVRTIETRIYRCISKLKELVKRAV</sequence>
<dbReference type="Gene3D" id="1.10.10.10">
    <property type="entry name" value="Winged helix-like DNA-binding domain superfamily/Winged helix DNA-binding domain"/>
    <property type="match status" value="1"/>
</dbReference>
<keyword evidence="8" id="KW-1185">Reference proteome</keyword>
<dbReference type="NCBIfam" id="TIGR02937">
    <property type="entry name" value="sigma70-ECF"/>
    <property type="match status" value="1"/>
</dbReference>